<evidence type="ECO:0000313" key="1">
    <source>
        <dbReference type="EMBL" id="SDH02755.1"/>
    </source>
</evidence>
<dbReference type="STRING" id="89065.SAMN05216605_104143"/>
<name>A0A1G7Z2G5_9PSED</name>
<protein>
    <submittedName>
        <fullName evidence="1">RHS repeat-associated core domain-containing protein</fullName>
    </submittedName>
</protein>
<dbReference type="NCBIfam" id="TIGR03696">
    <property type="entry name" value="Rhs_assc_core"/>
    <property type="match status" value="1"/>
</dbReference>
<reference evidence="2" key="1">
    <citation type="submission" date="2016-10" db="EMBL/GenBank/DDBJ databases">
        <authorList>
            <person name="Varghese N."/>
            <person name="Submissions S."/>
        </authorList>
    </citation>
    <scope>NUCLEOTIDE SEQUENCE [LARGE SCALE GENOMIC DNA]</scope>
    <source>
        <strain evidence="2">ATCC 700689</strain>
    </source>
</reference>
<dbReference type="Proteomes" id="UP000182894">
    <property type="component" value="Unassembled WGS sequence"/>
</dbReference>
<dbReference type="InterPro" id="IPR022385">
    <property type="entry name" value="Rhs_assc_core"/>
</dbReference>
<dbReference type="OrthoDB" id="6845590at2"/>
<dbReference type="RefSeq" id="WP_083370654.1">
    <property type="nucleotide sequence ID" value="NZ_FNCO01000004.1"/>
</dbReference>
<proteinExistence type="predicted"/>
<organism evidence="1 2">
    <name type="scientific">Pseudomonas abietaniphila</name>
    <dbReference type="NCBI Taxonomy" id="89065"/>
    <lineage>
        <taxon>Bacteria</taxon>
        <taxon>Pseudomonadati</taxon>
        <taxon>Pseudomonadota</taxon>
        <taxon>Gammaproteobacteria</taxon>
        <taxon>Pseudomonadales</taxon>
        <taxon>Pseudomonadaceae</taxon>
        <taxon>Pseudomonas</taxon>
    </lineage>
</organism>
<dbReference type="EMBL" id="FNCO01000004">
    <property type="protein sequence ID" value="SDH02755.1"/>
    <property type="molecule type" value="Genomic_DNA"/>
</dbReference>
<sequence length="303" mass="32192">MCTPSFRSLLLATDLHNTVLAGFGPSESGHMAYTAYGAHPSHAAPVSHSGFNGQLRERGTGWYHLGNGHRIYNPALMRFQRPDVLSPFDKGGLNPYAYCLGDPVNYADPTGQTPDWLQPVLTIGLHAFTIAATVIAAAVAGPPVGAALVAARMTLTGSSLAIAASTLTLAGVKQARYVAHVGTAISALGALTRVGLGVQSLVARKELRRAAVDRVAQLFGRTPAMRKIPGALPVRQVTSSSEGALSDDLNRVRGSIASITRTQPASPRLPGMQRLRTHYFDGLDEGEQIKVEVFMPRNYSQSL</sequence>
<dbReference type="AlphaFoldDB" id="A0A1G7Z2G5"/>
<keyword evidence="2" id="KW-1185">Reference proteome</keyword>
<accession>A0A1G7Z2G5</accession>
<evidence type="ECO:0000313" key="2">
    <source>
        <dbReference type="Proteomes" id="UP000182894"/>
    </source>
</evidence>
<dbReference type="Gene3D" id="2.180.10.10">
    <property type="entry name" value="RHS repeat-associated core"/>
    <property type="match status" value="1"/>
</dbReference>
<gene>
    <name evidence="1" type="ORF">SAMN05216605_104143</name>
</gene>